<dbReference type="AlphaFoldDB" id="A0A090YI86"/>
<keyword evidence="2" id="KW-0812">Transmembrane</keyword>
<keyword evidence="2" id="KW-0472">Membrane</keyword>
<proteinExistence type="predicted"/>
<evidence type="ECO:0000313" key="5">
    <source>
        <dbReference type="EMBL" id="RFT64893.1"/>
    </source>
</evidence>
<accession>A0A090YI86</accession>
<feature type="domain" description="DUF4352" evidence="3">
    <location>
        <begin position="65"/>
        <end position="183"/>
    </location>
</feature>
<dbReference type="EMBL" id="QVOD01000032">
    <property type="protein sequence ID" value="RFT64893.1"/>
    <property type="molecule type" value="Genomic_DNA"/>
</dbReference>
<gene>
    <name evidence="5" type="ORF">D0U04_21205</name>
    <name evidence="4" type="ORF">DJ93_3613</name>
</gene>
<evidence type="ECO:0000313" key="6">
    <source>
        <dbReference type="Proteomes" id="UP000029389"/>
    </source>
</evidence>
<dbReference type="InterPro" id="IPR029050">
    <property type="entry name" value="Immunoprotect_excell_Ig-like"/>
</dbReference>
<evidence type="ECO:0000313" key="4">
    <source>
        <dbReference type="EMBL" id="KFM98528.1"/>
    </source>
</evidence>
<keyword evidence="1" id="KW-0732">Signal</keyword>
<dbReference type="RefSeq" id="WP_042984251.1">
    <property type="nucleotide sequence ID" value="NZ_JMQC01000008.1"/>
</dbReference>
<keyword evidence="2" id="KW-1133">Transmembrane helix</keyword>
<dbReference type="PATRIC" id="fig|1405.8.peg.3719"/>
<dbReference type="Pfam" id="PF11611">
    <property type="entry name" value="DUF4352"/>
    <property type="match status" value="1"/>
</dbReference>
<dbReference type="Gene3D" id="2.60.40.1240">
    <property type="match status" value="1"/>
</dbReference>
<dbReference type="Proteomes" id="UP000264294">
    <property type="component" value="Unassembled WGS sequence"/>
</dbReference>
<dbReference type="EMBL" id="JMQC01000008">
    <property type="protein sequence ID" value="KFM98528.1"/>
    <property type="molecule type" value="Genomic_DNA"/>
</dbReference>
<comment type="caution">
    <text evidence="4">The sequence shown here is derived from an EMBL/GenBank/DDBJ whole genome shotgun (WGS) entry which is preliminary data.</text>
</comment>
<protein>
    <submittedName>
        <fullName evidence="5">DUF4352 domain-containing protein</fullName>
    </submittedName>
</protein>
<evidence type="ECO:0000313" key="7">
    <source>
        <dbReference type="Proteomes" id="UP000264294"/>
    </source>
</evidence>
<feature type="transmembrane region" description="Helical" evidence="2">
    <location>
        <begin position="12"/>
        <end position="34"/>
    </location>
</feature>
<dbReference type="InterPro" id="IPR029051">
    <property type="entry name" value="DUF4352"/>
</dbReference>
<keyword evidence="7" id="KW-1185">Reference proteome</keyword>
<name>A0A090YI86_9BACI</name>
<evidence type="ECO:0000259" key="3">
    <source>
        <dbReference type="Pfam" id="PF11611"/>
    </source>
</evidence>
<dbReference type="Proteomes" id="UP000029389">
    <property type="component" value="Unassembled WGS sequence"/>
</dbReference>
<evidence type="ECO:0000256" key="2">
    <source>
        <dbReference type="SAM" id="Phobius"/>
    </source>
</evidence>
<organism evidence="4 6">
    <name type="scientific">Bacillus clarus</name>
    <dbReference type="NCBI Taxonomy" id="2338372"/>
    <lineage>
        <taxon>Bacteria</taxon>
        <taxon>Bacillati</taxon>
        <taxon>Bacillota</taxon>
        <taxon>Bacilli</taxon>
        <taxon>Bacillales</taxon>
        <taxon>Bacillaceae</taxon>
        <taxon>Bacillus</taxon>
        <taxon>Bacillus cereus group</taxon>
    </lineage>
</organism>
<reference evidence="5 7" key="2">
    <citation type="submission" date="2018-08" db="EMBL/GenBank/DDBJ databases">
        <title>Bacillus clarus sp. nov. strain PS00077A.</title>
        <authorList>
            <person name="Mendez Acevedo M."/>
            <person name="Carroll L."/>
            <person name="Mukherjee M."/>
            <person name="Wiedmann M."/>
            <person name="Kovac J."/>
        </authorList>
    </citation>
    <scope>NUCLEOTIDE SEQUENCE [LARGE SCALE GENOMIC DNA]</scope>
    <source>
        <strain evidence="5 7">PS00077A</strain>
    </source>
</reference>
<sequence length="187" mass="20789">MDTETKSKVWEYFGWGAIVIVGAIVTFLVMILIFGDPKTKYTIQEVTTEGQEVKDAEKDVKKEHSIGETIKLGDHRLTVTDVKKSAGGEFDKPRPGNAFVIVSVNIYNGSKEDIPYSPLDFEMRNSKGNITRMTFSTVNQNTALNSGQLAPNGQVTGSIAFEQPVGEKLKLQFTPNFWSKKKIIINL</sequence>
<reference evidence="4 6" key="1">
    <citation type="submission" date="2014-04" db="EMBL/GenBank/DDBJ databases">
        <authorList>
            <person name="Bishop-Lilly K.A."/>
            <person name="Broomall S.M."/>
            <person name="Chain P.S."/>
            <person name="Chertkov O."/>
            <person name="Coyne S.R."/>
            <person name="Daligault H.E."/>
            <person name="Davenport K.W."/>
            <person name="Erkkila T."/>
            <person name="Frey K.G."/>
            <person name="Gibbons H.S."/>
            <person name="Gu W."/>
            <person name="Jaissle J."/>
            <person name="Johnson S.L."/>
            <person name="Koroleva G.I."/>
            <person name="Ladner J.T."/>
            <person name="Lo C.-C."/>
            <person name="Minogue T.D."/>
            <person name="Munk C."/>
            <person name="Palacios G.F."/>
            <person name="Redden C.L."/>
            <person name="Rosenzweig C.N."/>
            <person name="Scholz M.B."/>
            <person name="Teshima H."/>
            <person name="Xu Y."/>
        </authorList>
    </citation>
    <scope>NUCLEOTIDE SEQUENCE [LARGE SCALE GENOMIC DNA]</scope>
    <source>
        <strain evidence="4 6">BHP</strain>
    </source>
</reference>
<evidence type="ECO:0000256" key="1">
    <source>
        <dbReference type="ARBA" id="ARBA00022729"/>
    </source>
</evidence>